<keyword evidence="2" id="KW-1185">Reference proteome</keyword>
<organism evidence="1 2">
    <name type="scientific">Staphylococcus shinii</name>
    <dbReference type="NCBI Taxonomy" id="2912228"/>
    <lineage>
        <taxon>Bacteria</taxon>
        <taxon>Bacillati</taxon>
        <taxon>Bacillota</taxon>
        <taxon>Bacilli</taxon>
        <taxon>Bacillales</taxon>
        <taxon>Staphylococcaceae</taxon>
        <taxon>Staphylococcus</taxon>
    </lineage>
</organism>
<sequence length="80" mass="9214">MTMQKFTDIQKERIISIIESKATNKGICNCDNPNMRVLDGQYYLPLLSATYGNEPITLINVLCENCGRLRTYSKDFFENN</sequence>
<dbReference type="Proteomes" id="UP000286317">
    <property type="component" value="Unassembled WGS sequence"/>
</dbReference>
<reference evidence="1 2" key="1">
    <citation type="journal article" date="2016" name="Front. Microbiol.">
        <title>Comprehensive Phylogenetic Analysis of Bovine Non-aureus Staphylococci Species Based on Whole-Genome Sequencing.</title>
        <authorList>
            <person name="Naushad S."/>
            <person name="Barkema H.W."/>
            <person name="Luby C."/>
            <person name="Condas L.A."/>
            <person name="Nobrega D.B."/>
            <person name="Carson D.A."/>
            <person name="De Buck J."/>
        </authorList>
    </citation>
    <scope>NUCLEOTIDE SEQUENCE [LARGE SCALE GENOMIC DNA]</scope>
    <source>
        <strain evidence="1 2">SNUC 4554</strain>
    </source>
</reference>
<name>A0A2T4P833_9STAP</name>
<evidence type="ECO:0000313" key="1">
    <source>
        <dbReference type="EMBL" id="RIM96485.1"/>
    </source>
</evidence>
<dbReference type="GeneID" id="79050898"/>
<comment type="caution">
    <text evidence="1">The sequence shown here is derived from an EMBL/GenBank/DDBJ whole genome shotgun (WGS) entry which is preliminary data.</text>
</comment>
<evidence type="ECO:0000313" key="2">
    <source>
        <dbReference type="Proteomes" id="UP000286317"/>
    </source>
</evidence>
<proteinExistence type="predicted"/>
<accession>A0A2T4P833</accession>
<dbReference type="RefSeq" id="WP_017723381.1">
    <property type="nucleotide sequence ID" value="NZ_CP149862.1"/>
</dbReference>
<gene>
    <name evidence="1" type="ORF">BU112_14195</name>
</gene>
<protein>
    <submittedName>
        <fullName evidence="1">Uncharacterized protein</fullName>
    </submittedName>
</protein>
<dbReference type="AlphaFoldDB" id="A0A2T4P833"/>
<dbReference type="OrthoDB" id="2395162at2"/>
<dbReference type="EMBL" id="QXUF01000180">
    <property type="protein sequence ID" value="RIM96485.1"/>
    <property type="molecule type" value="Genomic_DNA"/>
</dbReference>